<evidence type="ECO:0000313" key="4">
    <source>
        <dbReference type="EMBL" id="SDV50373.1"/>
    </source>
</evidence>
<feature type="compositionally biased region" description="Low complexity" evidence="2">
    <location>
        <begin position="55"/>
        <end position="67"/>
    </location>
</feature>
<dbReference type="InterPro" id="IPR057326">
    <property type="entry name" value="KR_dom"/>
</dbReference>
<evidence type="ECO:0000256" key="2">
    <source>
        <dbReference type="SAM" id="MobiDB-lite"/>
    </source>
</evidence>
<dbReference type="Proteomes" id="UP000243719">
    <property type="component" value="Unassembled WGS sequence"/>
</dbReference>
<dbReference type="EMBL" id="FNLO01000011">
    <property type="protein sequence ID" value="SDV50373.1"/>
    <property type="molecule type" value="Genomic_DNA"/>
</dbReference>
<dbReference type="Gene3D" id="3.40.50.720">
    <property type="entry name" value="NAD(P)-binding Rossmann-like Domain"/>
    <property type="match status" value="1"/>
</dbReference>
<evidence type="ECO:0000256" key="1">
    <source>
        <dbReference type="ARBA" id="ARBA00006484"/>
    </source>
</evidence>
<reference evidence="5" key="1">
    <citation type="submission" date="2016-09" db="EMBL/GenBank/DDBJ databases">
        <authorList>
            <person name="Varghese N."/>
            <person name="Submissions S."/>
        </authorList>
    </citation>
    <scope>NUCLEOTIDE SEQUENCE [LARGE SCALE GENOMIC DNA]</scope>
    <source>
        <strain evidence="5">JS23</strain>
    </source>
</reference>
<proteinExistence type="inferred from homology"/>
<dbReference type="AlphaFoldDB" id="A0A1H2PTF4"/>
<accession>A0A1H2PTF4</accession>
<dbReference type="OrthoDB" id="9806974at2"/>
<dbReference type="PROSITE" id="PS00061">
    <property type="entry name" value="ADH_SHORT"/>
    <property type="match status" value="1"/>
</dbReference>
<evidence type="ECO:0000259" key="3">
    <source>
        <dbReference type="SMART" id="SM00822"/>
    </source>
</evidence>
<gene>
    <name evidence="4" type="ORF">SAMN05216551_111140</name>
</gene>
<name>A0A1H2PTF4_9BURK</name>
<dbReference type="InterPro" id="IPR050259">
    <property type="entry name" value="SDR"/>
</dbReference>
<evidence type="ECO:0000313" key="5">
    <source>
        <dbReference type="Proteomes" id="UP000243719"/>
    </source>
</evidence>
<dbReference type="STRING" id="1770053.SAMN05216551_111140"/>
<dbReference type="InterPro" id="IPR036291">
    <property type="entry name" value="NAD(P)-bd_dom_sf"/>
</dbReference>
<dbReference type="SMART" id="SM00822">
    <property type="entry name" value="PKS_KR"/>
    <property type="match status" value="1"/>
</dbReference>
<dbReference type="PRINTS" id="PR00080">
    <property type="entry name" value="SDRFAMILY"/>
</dbReference>
<keyword evidence="5" id="KW-1185">Reference proteome</keyword>
<comment type="similarity">
    <text evidence="1">Belongs to the short-chain dehydrogenases/reductases (SDR) family.</text>
</comment>
<feature type="domain" description="Ketoreductase" evidence="3">
    <location>
        <begin position="72"/>
        <end position="250"/>
    </location>
</feature>
<dbReference type="FunFam" id="3.40.50.720:FF:000084">
    <property type="entry name" value="Short-chain dehydrogenase reductase"/>
    <property type="match status" value="1"/>
</dbReference>
<dbReference type="NCBIfam" id="NF009466">
    <property type="entry name" value="PRK12826.1-2"/>
    <property type="match status" value="1"/>
</dbReference>
<dbReference type="PRINTS" id="PR00081">
    <property type="entry name" value="GDHRDH"/>
</dbReference>
<dbReference type="PANTHER" id="PTHR42879">
    <property type="entry name" value="3-OXOACYL-(ACYL-CARRIER-PROTEIN) REDUCTASE"/>
    <property type="match status" value="1"/>
</dbReference>
<dbReference type="Pfam" id="PF13561">
    <property type="entry name" value="adh_short_C2"/>
    <property type="match status" value="1"/>
</dbReference>
<feature type="region of interest" description="Disordered" evidence="2">
    <location>
        <begin position="1"/>
        <end position="70"/>
    </location>
</feature>
<dbReference type="SUPFAM" id="SSF51735">
    <property type="entry name" value="NAD(P)-binding Rossmann-fold domains"/>
    <property type="match status" value="1"/>
</dbReference>
<dbReference type="NCBIfam" id="NF005559">
    <property type="entry name" value="PRK07231.1"/>
    <property type="match status" value="1"/>
</dbReference>
<feature type="compositionally biased region" description="Basic and acidic residues" evidence="2">
    <location>
        <begin position="1"/>
        <end position="10"/>
    </location>
</feature>
<sequence length="318" mass="33084">MAVIFRDRAPDALNEGSPTAERSRAAASGAQQPAGPAARTRGRAAAGETARREGGATAQPRRTTAARSAERRVALVTGGAAGIGAAIAARLATDCDVIIADRDEEAAQRCAARLNGRRRNVAALAMDAGDADSIAAVCARIAAEWGRCDILVNNAGIAKTYPFTDYPTDHWQAVLDVNLTGPLLLAQTLVPLMRKQRWGRIVNVASISGIRASAGRTAYGTSKAAVMGLTRQMAIELAGEGITANAVAPGPIETPMTSALHSTQTRDGYLRAVPMRRYGRPEEIAAAVAFLASDDASYITGHTLPVDGGYLAAGLLDI</sequence>
<dbReference type="PANTHER" id="PTHR42879:SF2">
    <property type="entry name" value="3-OXOACYL-[ACYL-CARRIER-PROTEIN] REDUCTASE FABG"/>
    <property type="match status" value="1"/>
</dbReference>
<dbReference type="InterPro" id="IPR020904">
    <property type="entry name" value="Sc_DH/Rdtase_CS"/>
</dbReference>
<feature type="compositionally biased region" description="Low complexity" evidence="2">
    <location>
        <begin position="25"/>
        <end position="48"/>
    </location>
</feature>
<dbReference type="InterPro" id="IPR002347">
    <property type="entry name" value="SDR_fam"/>
</dbReference>
<dbReference type="GO" id="GO:0032787">
    <property type="term" value="P:monocarboxylic acid metabolic process"/>
    <property type="evidence" value="ECO:0007669"/>
    <property type="project" value="UniProtKB-ARBA"/>
</dbReference>
<protein>
    <submittedName>
        <fullName evidence="4">NAD(P)-dependent dehydrogenase, short-chain alcohol dehydrogenase family</fullName>
    </submittedName>
</protein>
<dbReference type="RefSeq" id="WP_091911272.1">
    <property type="nucleotide sequence ID" value="NZ_FNLO01000011.1"/>
</dbReference>
<organism evidence="4 5">
    <name type="scientific">Chitinasiproducens palmae</name>
    <dbReference type="NCBI Taxonomy" id="1770053"/>
    <lineage>
        <taxon>Bacteria</taxon>
        <taxon>Pseudomonadati</taxon>
        <taxon>Pseudomonadota</taxon>
        <taxon>Betaproteobacteria</taxon>
        <taxon>Burkholderiales</taxon>
        <taxon>Burkholderiaceae</taxon>
        <taxon>Chitinasiproducens</taxon>
    </lineage>
</organism>